<dbReference type="PANTHER" id="PTHR36510:SF1">
    <property type="entry name" value="GLUTAMATE--CYSTEINE LIGASE 2-RELATED"/>
    <property type="match status" value="1"/>
</dbReference>
<accession>A0A1H4Q0X8</accession>
<evidence type="ECO:0000256" key="1">
    <source>
        <dbReference type="ARBA" id="ARBA00022598"/>
    </source>
</evidence>
<evidence type="ECO:0000313" key="7">
    <source>
        <dbReference type="EMBL" id="SEC13305.1"/>
    </source>
</evidence>
<dbReference type="Gene3D" id="3.30.590.20">
    <property type="match status" value="1"/>
</dbReference>
<dbReference type="GO" id="GO:0004357">
    <property type="term" value="F:glutamate-cysteine ligase activity"/>
    <property type="evidence" value="ECO:0007669"/>
    <property type="project" value="UniProtKB-EC"/>
</dbReference>
<evidence type="ECO:0000256" key="4">
    <source>
        <dbReference type="ARBA" id="ARBA00048819"/>
    </source>
</evidence>
<keyword evidence="1 5" id="KW-0436">Ligase</keyword>
<dbReference type="OrthoDB" id="9769628at2"/>
<name>A0A1H4Q0X8_9MICO</name>
<evidence type="ECO:0000256" key="5">
    <source>
        <dbReference type="HAMAP-Rule" id="MF_01609"/>
    </source>
</evidence>
<dbReference type="STRING" id="640635.SAMN04489806_2679"/>
<dbReference type="RefSeq" id="WP_091187344.1">
    <property type="nucleotide sequence ID" value="NZ_FNRY01000001.1"/>
</dbReference>
<dbReference type="EMBL" id="FNRY01000001">
    <property type="protein sequence ID" value="SEC13305.1"/>
    <property type="molecule type" value="Genomic_DNA"/>
</dbReference>
<proteinExistence type="inferred from homology"/>
<evidence type="ECO:0000256" key="2">
    <source>
        <dbReference type="ARBA" id="ARBA00022741"/>
    </source>
</evidence>
<dbReference type="SUPFAM" id="SSF55931">
    <property type="entry name" value="Glutamine synthetase/guanido kinase"/>
    <property type="match status" value="1"/>
</dbReference>
<feature type="region of interest" description="Disordered" evidence="6">
    <location>
        <begin position="32"/>
        <end position="59"/>
    </location>
</feature>
<dbReference type="Pfam" id="PF04107">
    <property type="entry name" value="GCS2"/>
    <property type="match status" value="1"/>
</dbReference>
<comment type="similarity">
    <text evidence="5">Belongs to the glutamate--cysteine ligase type 2 family. YbdK subfamily.</text>
</comment>
<sequence length="366" mass="39688">MRSVGVEEELLLVNAETGIPRAVAARAIRNADTENGDEGGSLEGELQQQQLETDTPPTERMDVLGEDVRAWRRTAIDAAREAGARVIASGTSPLPVQPTVDTDPRYQQMIEHFGLTTSEQLTCACHVHVSVESPEEGVAVLDRIRTWTPLLIGLSANSPYWQGQDSGYASYRSQALQRWPSAGPQPVHGSLDGYEGLLQAMLDSGVILDRGMVYFDARLSHRFPTVEIRVADVCADARDTVLIAALCRALVDTAARQWQDGEPALTFSPTMVRLANWQASRHGLDADLLHPRTMRPVAARAALEELLDLLTPALDASGDLELVNAGVERILARGTGAARQRAMLEKTGQLSDVVAELARVTAGQDE</sequence>
<evidence type="ECO:0000256" key="3">
    <source>
        <dbReference type="ARBA" id="ARBA00022840"/>
    </source>
</evidence>
<dbReference type="HAMAP" id="MF_01609">
    <property type="entry name" value="Glu_cys_ligase_2"/>
    <property type="match status" value="1"/>
</dbReference>
<dbReference type="EC" id="6.3.2.2" evidence="5"/>
<dbReference type="InterPro" id="IPR011793">
    <property type="entry name" value="YbdK"/>
</dbReference>
<dbReference type="InterPro" id="IPR006336">
    <property type="entry name" value="GCS2"/>
</dbReference>
<dbReference type="NCBIfam" id="TIGR02050">
    <property type="entry name" value="gshA_cyan_rel"/>
    <property type="match status" value="1"/>
</dbReference>
<dbReference type="InterPro" id="IPR014746">
    <property type="entry name" value="Gln_synth/guanido_kin_cat_dom"/>
</dbReference>
<dbReference type="InterPro" id="IPR050141">
    <property type="entry name" value="GCL_type2/YbdK_subfam"/>
</dbReference>
<dbReference type="PANTHER" id="PTHR36510">
    <property type="entry name" value="GLUTAMATE--CYSTEINE LIGASE 2-RELATED"/>
    <property type="match status" value="1"/>
</dbReference>
<comment type="catalytic activity">
    <reaction evidence="4 5">
        <text>L-cysteine + L-glutamate + ATP = gamma-L-glutamyl-L-cysteine + ADP + phosphate + H(+)</text>
        <dbReference type="Rhea" id="RHEA:13285"/>
        <dbReference type="ChEBI" id="CHEBI:15378"/>
        <dbReference type="ChEBI" id="CHEBI:29985"/>
        <dbReference type="ChEBI" id="CHEBI:30616"/>
        <dbReference type="ChEBI" id="CHEBI:35235"/>
        <dbReference type="ChEBI" id="CHEBI:43474"/>
        <dbReference type="ChEBI" id="CHEBI:58173"/>
        <dbReference type="ChEBI" id="CHEBI:456216"/>
        <dbReference type="EC" id="6.3.2.2"/>
    </reaction>
</comment>
<evidence type="ECO:0000313" key="8">
    <source>
        <dbReference type="Proteomes" id="UP000199183"/>
    </source>
</evidence>
<organism evidence="7 8">
    <name type="scientific">Paramicrobacterium humi</name>
    <dbReference type="NCBI Taxonomy" id="640635"/>
    <lineage>
        <taxon>Bacteria</taxon>
        <taxon>Bacillati</taxon>
        <taxon>Actinomycetota</taxon>
        <taxon>Actinomycetes</taxon>
        <taxon>Micrococcales</taxon>
        <taxon>Microbacteriaceae</taxon>
        <taxon>Paramicrobacterium</taxon>
    </lineage>
</organism>
<protein>
    <recommendedName>
        <fullName evidence="5">Putative glutamate--cysteine ligase 2</fullName>
        <ecNumber evidence="5">6.3.2.2</ecNumber>
    </recommendedName>
    <alternativeName>
        <fullName evidence="5">Gamma-glutamylcysteine synthetase 2</fullName>
        <shortName evidence="5">GCS 2</shortName>
        <shortName evidence="5">Gamma-GCS 2</shortName>
    </alternativeName>
</protein>
<gene>
    <name evidence="7" type="ORF">SAMN04489806_2679</name>
</gene>
<feature type="compositionally biased region" description="Low complexity" evidence="6">
    <location>
        <begin position="43"/>
        <end position="52"/>
    </location>
</feature>
<evidence type="ECO:0000256" key="6">
    <source>
        <dbReference type="SAM" id="MobiDB-lite"/>
    </source>
</evidence>
<dbReference type="GO" id="GO:0042398">
    <property type="term" value="P:modified amino acid biosynthetic process"/>
    <property type="evidence" value="ECO:0007669"/>
    <property type="project" value="InterPro"/>
</dbReference>
<keyword evidence="3 5" id="KW-0067">ATP-binding</keyword>
<keyword evidence="8" id="KW-1185">Reference proteome</keyword>
<dbReference type="NCBIfam" id="NF010041">
    <property type="entry name" value="PRK13517.1-1"/>
    <property type="match status" value="1"/>
</dbReference>
<keyword evidence="2 5" id="KW-0547">Nucleotide-binding</keyword>
<comment type="function">
    <text evidence="5">ATP-dependent carboxylate-amine ligase which exhibits weak glutamate--cysteine ligase activity.</text>
</comment>
<dbReference type="GO" id="GO:0005524">
    <property type="term" value="F:ATP binding"/>
    <property type="evidence" value="ECO:0007669"/>
    <property type="project" value="UniProtKB-KW"/>
</dbReference>
<reference evidence="7 8" key="1">
    <citation type="submission" date="2016-10" db="EMBL/GenBank/DDBJ databases">
        <authorList>
            <person name="de Groot N.N."/>
        </authorList>
    </citation>
    <scope>NUCLEOTIDE SEQUENCE [LARGE SCALE GENOMIC DNA]</scope>
    <source>
        <strain evidence="7 8">DSM 21799</strain>
    </source>
</reference>
<dbReference type="Proteomes" id="UP000199183">
    <property type="component" value="Unassembled WGS sequence"/>
</dbReference>
<dbReference type="AlphaFoldDB" id="A0A1H4Q0X8"/>